<name>A0ABY0TH95_9PSED</name>
<protein>
    <submittedName>
        <fullName evidence="1">Uncharacterized protein</fullName>
    </submittedName>
</protein>
<proteinExistence type="predicted"/>
<reference evidence="1 2" key="1">
    <citation type="submission" date="2016-10" db="EMBL/GenBank/DDBJ databases">
        <authorList>
            <person name="Varghese N."/>
            <person name="Submissions S."/>
        </authorList>
    </citation>
    <scope>NUCLEOTIDE SEQUENCE [LARGE SCALE GENOMIC DNA]</scope>
    <source>
        <strain evidence="1 2">BS2976</strain>
    </source>
</reference>
<organism evidence="1 2">
    <name type="scientific">Pseudomonas grimontii</name>
    <dbReference type="NCBI Taxonomy" id="129847"/>
    <lineage>
        <taxon>Bacteria</taxon>
        <taxon>Pseudomonadati</taxon>
        <taxon>Pseudomonadota</taxon>
        <taxon>Gammaproteobacteria</taxon>
        <taxon>Pseudomonadales</taxon>
        <taxon>Pseudomonadaceae</taxon>
        <taxon>Pseudomonas</taxon>
    </lineage>
</organism>
<comment type="caution">
    <text evidence="1">The sequence shown here is derived from an EMBL/GenBank/DDBJ whole genome shotgun (WGS) entry which is preliminary data.</text>
</comment>
<sequence length="623" mass="70809">MALHSVSVVRHFRLPSQSTIGVSSLSKAIRRKSRRQYLCGTDTDIGNEIRHIKDRLVVVWWYARCHKNDDAQSMPYVDVVFRYLGKHDVPAGFTVAKIALSHLGSFRVGTMWLNGECVGETNFGKKKKLSVDFSDGSWKYVYLTDHPSTEYELAKFQHDAPVDRSYTPKALSHLMSFKLSDTKNLLIPCAEFLARCYGSTSDMARILATYAWDDVMTKLYAAKPKPKPQSEPESETGIWVVRPHPSVPDDDALFLASLQHDPYAAASARSIYSQLDVAREKNIKRVSLKVRPWFQGPAEVECIGRWINNNTTFLCLEVTGMSEPRDHIYEIIRQKYTEKDEENGVPLTIPVQPVHQISEEQNSLVVTSEEEPDEDATVRRKRNPGFRILGDRCPFIQTTDELSFSDKKIVTVRRREHGKYATGDGHGSGKDIGGLRFTSERFSGSGGILQQVWDELTLIKNVRTDFSDLAWYGESTGFKSDDCEFQLQSLKPFDPNSSPSDRARRWLRFPDNKPAVRAVLILRIVVAKRSFYLLELQRKLIRKGAVSQEEQVSGLLIEISSPEQVVPAIEAICDKIRFRKGKFSGLETLAPYSHYIFRHYRKGNIFLANTTLTAAFRELNLTL</sequence>
<keyword evidence="2" id="KW-1185">Reference proteome</keyword>
<dbReference type="Proteomes" id="UP000198740">
    <property type="component" value="Unassembled WGS sequence"/>
</dbReference>
<gene>
    <name evidence="1" type="ORF">SAMN04490186_2131</name>
</gene>
<accession>A0ABY0TH95</accession>
<evidence type="ECO:0000313" key="2">
    <source>
        <dbReference type="Proteomes" id="UP000198740"/>
    </source>
</evidence>
<evidence type="ECO:0000313" key="1">
    <source>
        <dbReference type="EMBL" id="SDQ83244.1"/>
    </source>
</evidence>
<dbReference type="EMBL" id="FNKM01000002">
    <property type="protein sequence ID" value="SDQ83244.1"/>
    <property type="molecule type" value="Genomic_DNA"/>
</dbReference>